<feature type="signal peptide" evidence="10">
    <location>
        <begin position="1"/>
        <end position="21"/>
    </location>
</feature>
<evidence type="ECO:0000256" key="9">
    <source>
        <dbReference type="SAM" id="Phobius"/>
    </source>
</evidence>
<reference evidence="11 12" key="1">
    <citation type="submission" date="2023-09" db="EMBL/GenBank/DDBJ databases">
        <title>Nesidiocoris tenuis whole genome shotgun sequence.</title>
        <authorList>
            <person name="Shibata T."/>
            <person name="Shimoda M."/>
            <person name="Kobayashi T."/>
            <person name="Uehara T."/>
        </authorList>
    </citation>
    <scope>NUCLEOTIDE SEQUENCE [LARGE SCALE GENOMIC DNA]</scope>
    <source>
        <strain evidence="11 12">Japan</strain>
    </source>
</reference>
<evidence type="ECO:0000313" key="11">
    <source>
        <dbReference type="EMBL" id="BES91407.1"/>
    </source>
</evidence>
<keyword evidence="5 10" id="KW-0732">Signal</keyword>
<evidence type="ECO:0000256" key="6">
    <source>
        <dbReference type="ARBA" id="ARBA00022824"/>
    </source>
</evidence>
<proteinExistence type="inferred from homology"/>
<protein>
    <recommendedName>
        <fullName evidence="3">ER membrane protein complex subunit 10</fullName>
    </recommendedName>
</protein>
<evidence type="ECO:0000256" key="10">
    <source>
        <dbReference type="SAM" id="SignalP"/>
    </source>
</evidence>
<evidence type="ECO:0000256" key="4">
    <source>
        <dbReference type="ARBA" id="ARBA00022692"/>
    </source>
</evidence>
<dbReference type="EMBL" id="AP028910">
    <property type="protein sequence ID" value="BES91407.1"/>
    <property type="molecule type" value="Genomic_DNA"/>
</dbReference>
<dbReference type="CDD" id="cd22209">
    <property type="entry name" value="EMC10"/>
    <property type="match status" value="1"/>
</dbReference>
<evidence type="ECO:0000256" key="8">
    <source>
        <dbReference type="ARBA" id="ARBA00023136"/>
    </source>
</evidence>
<dbReference type="PANTHER" id="PTHR21397">
    <property type="entry name" value="CHROMATIN COMPLEXES SUBUNIT BAP18-RELATED"/>
    <property type="match status" value="1"/>
</dbReference>
<keyword evidence="7 9" id="KW-1133">Transmembrane helix</keyword>
<dbReference type="Pfam" id="PF21203">
    <property type="entry name" value="ECM10"/>
    <property type="match status" value="1"/>
</dbReference>
<evidence type="ECO:0000256" key="5">
    <source>
        <dbReference type="ARBA" id="ARBA00022729"/>
    </source>
</evidence>
<dbReference type="Proteomes" id="UP001307889">
    <property type="component" value="Chromosome 2"/>
</dbReference>
<evidence type="ECO:0000256" key="7">
    <source>
        <dbReference type="ARBA" id="ARBA00022989"/>
    </source>
</evidence>
<name>A0ABN7AGL8_9HEMI</name>
<comment type="similarity">
    <text evidence="2">Belongs to the EMC10 family.</text>
</comment>
<evidence type="ECO:0000256" key="1">
    <source>
        <dbReference type="ARBA" id="ARBA00004115"/>
    </source>
</evidence>
<keyword evidence="12" id="KW-1185">Reference proteome</keyword>
<sequence>MKTFFYEYAILLMGLLQNVLPQTVDYDGPVTMTIFYDLGSQNWTELGQTTIYNLSPGKMAVPRSTLSKLAKEAQDGNNVLRLKTLMQASDHPDLEFYMFLKSPCSVLNSPITLYINLDHAGDIVGSSAISTATCHDKEDLERPSNFEFNYFFRAPESGPMPDTASYINRLDKEREAKEKGTTQDNRSFLVKYWMYIVPVALFVLISGSANSDAPAPTGR</sequence>
<dbReference type="PANTHER" id="PTHR21397:SF4">
    <property type="entry name" value="ER MEMBRANE PROTEIN COMPLEX SUBUNIT 10"/>
    <property type="match status" value="1"/>
</dbReference>
<evidence type="ECO:0000313" key="12">
    <source>
        <dbReference type="Proteomes" id="UP001307889"/>
    </source>
</evidence>
<accession>A0ABN7AGL8</accession>
<keyword evidence="6" id="KW-0256">Endoplasmic reticulum</keyword>
<feature type="transmembrane region" description="Helical" evidence="9">
    <location>
        <begin position="192"/>
        <end position="209"/>
    </location>
</feature>
<keyword evidence="4 9" id="KW-0812">Transmembrane</keyword>
<organism evidence="11 12">
    <name type="scientific">Nesidiocoris tenuis</name>
    <dbReference type="NCBI Taxonomy" id="355587"/>
    <lineage>
        <taxon>Eukaryota</taxon>
        <taxon>Metazoa</taxon>
        <taxon>Ecdysozoa</taxon>
        <taxon>Arthropoda</taxon>
        <taxon>Hexapoda</taxon>
        <taxon>Insecta</taxon>
        <taxon>Pterygota</taxon>
        <taxon>Neoptera</taxon>
        <taxon>Paraneoptera</taxon>
        <taxon>Hemiptera</taxon>
        <taxon>Heteroptera</taxon>
        <taxon>Panheteroptera</taxon>
        <taxon>Cimicomorpha</taxon>
        <taxon>Miridae</taxon>
        <taxon>Dicyphina</taxon>
        <taxon>Nesidiocoris</taxon>
    </lineage>
</organism>
<comment type="subcellular location">
    <subcellularLocation>
        <location evidence="1">Endoplasmic reticulum membrane</location>
        <topology evidence="1">Single-pass type I membrane protein</topology>
    </subcellularLocation>
</comment>
<evidence type="ECO:0000256" key="2">
    <source>
        <dbReference type="ARBA" id="ARBA00007695"/>
    </source>
</evidence>
<evidence type="ECO:0000256" key="3">
    <source>
        <dbReference type="ARBA" id="ARBA00020105"/>
    </source>
</evidence>
<keyword evidence="8 9" id="KW-0472">Membrane</keyword>
<feature type="chain" id="PRO_5046222190" description="ER membrane protein complex subunit 10" evidence="10">
    <location>
        <begin position="22"/>
        <end position="219"/>
    </location>
</feature>
<gene>
    <name evidence="11" type="ORF">NTJ_04215</name>
</gene>